<keyword evidence="1" id="KW-0648">Protein biosynthesis</keyword>
<dbReference type="GO" id="GO:0003743">
    <property type="term" value="F:translation initiation factor activity"/>
    <property type="evidence" value="ECO:0007669"/>
    <property type="project" value="UniProtKB-KW"/>
</dbReference>
<dbReference type="PANTHER" id="PTHR11960">
    <property type="entry name" value="EUKARYOTIC TRANSLATION INITIATION FACTOR 4E RELATED"/>
    <property type="match status" value="1"/>
</dbReference>
<comment type="similarity">
    <text evidence="1">Belongs to the eukaryotic initiation factor 4E family.</text>
</comment>
<reference evidence="3" key="1">
    <citation type="journal article" date="2020" name="Stud. Mycol.">
        <title>101 Dothideomycetes genomes: a test case for predicting lifestyles and emergence of pathogens.</title>
        <authorList>
            <person name="Haridas S."/>
            <person name="Albert R."/>
            <person name="Binder M."/>
            <person name="Bloem J."/>
            <person name="Labutti K."/>
            <person name="Salamov A."/>
            <person name="Andreopoulos B."/>
            <person name="Baker S."/>
            <person name="Barry K."/>
            <person name="Bills G."/>
            <person name="Bluhm B."/>
            <person name="Cannon C."/>
            <person name="Castanera R."/>
            <person name="Culley D."/>
            <person name="Daum C."/>
            <person name="Ezra D."/>
            <person name="Gonzalez J."/>
            <person name="Henrissat B."/>
            <person name="Kuo A."/>
            <person name="Liang C."/>
            <person name="Lipzen A."/>
            <person name="Lutzoni F."/>
            <person name="Magnuson J."/>
            <person name="Mondo S."/>
            <person name="Nolan M."/>
            <person name="Ohm R."/>
            <person name="Pangilinan J."/>
            <person name="Park H.-J."/>
            <person name="Ramirez L."/>
            <person name="Alfaro M."/>
            <person name="Sun H."/>
            <person name="Tritt A."/>
            <person name="Yoshinaga Y."/>
            <person name="Zwiers L.-H."/>
            <person name="Turgeon B."/>
            <person name="Goodwin S."/>
            <person name="Spatafora J."/>
            <person name="Crous P."/>
            <person name="Grigoriev I."/>
        </authorList>
    </citation>
    <scope>NUCLEOTIDE SEQUENCE</scope>
    <source>
        <strain evidence="3">CBS 122367</strain>
    </source>
</reference>
<feature type="region of interest" description="Disordered" evidence="2">
    <location>
        <begin position="330"/>
        <end position="355"/>
    </location>
</feature>
<dbReference type="OrthoDB" id="590761at2759"/>
<evidence type="ECO:0000256" key="2">
    <source>
        <dbReference type="SAM" id="MobiDB-lite"/>
    </source>
</evidence>
<sequence length="355" mass="39410">MDSRENLWTRRSNTSKLSLSTSNSAPHSDKPDPPQRTFSATKRFGGDTSSHGGRNPFNAISPITGPGIASPTAAGSSAFGLGSGAFASFGASSKTPKTPGTAFDFKTATMGDVNPKTPGEKKDKPSGKLVSSARKESLSTTASEDAPSSAAPTDTSVPWPLKYTWVIWYRPPTPKNSDYEKSTKPLCRMSTAQEFWKVFTHLNRPSTLPTVSDYHFFKDGIRPVWEDDENKRGGKWIMRLKKGVADRYWEELLMALIGDQFMEASDEVCGFVLSVRSGEDVFSIWTKNDGGRNVKIRETIKRVLNLPNDTIITWRSHDESIAQRIAIDQTRQDKTHQEKRRLTTTDESRREKPAS</sequence>
<dbReference type="Proteomes" id="UP000799291">
    <property type="component" value="Unassembled WGS sequence"/>
</dbReference>
<name>A0A6G1JEN1_9PLEO</name>
<evidence type="ECO:0000313" key="4">
    <source>
        <dbReference type="Proteomes" id="UP000799291"/>
    </source>
</evidence>
<organism evidence="3 4">
    <name type="scientific">Lentithecium fluviatile CBS 122367</name>
    <dbReference type="NCBI Taxonomy" id="1168545"/>
    <lineage>
        <taxon>Eukaryota</taxon>
        <taxon>Fungi</taxon>
        <taxon>Dikarya</taxon>
        <taxon>Ascomycota</taxon>
        <taxon>Pezizomycotina</taxon>
        <taxon>Dothideomycetes</taxon>
        <taxon>Pleosporomycetidae</taxon>
        <taxon>Pleosporales</taxon>
        <taxon>Massarineae</taxon>
        <taxon>Lentitheciaceae</taxon>
        <taxon>Lentithecium</taxon>
    </lineage>
</organism>
<keyword evidence="1" id="KW-0396">Initiation factor</keyword>
<dbReference type="PANTHER" id="PTHR11960:SF18">
    <property type="entry name" value="EUKARYOTIC TRANSLATION INITIATION FACTOR 4E HOMOLOGOUS PROTEIN, ISOFORM B"/>
    <property type="match status" value="1"/>
</dbReference>
<dbReference type="Gene3D" id="3.30.760.10">
    <property type="entry name" value="RNA Cap, Translation Initiation Factor Eif4e"/>
    <property type="match status" value="1"/>
</dbReference>
<dbReference type="SUPFAM" id="SSF55418">
    <property type="entry name" value="eIF4e-like"/>
    <property type="match status" value="1"/>
</dbReference>
<proteinExistence type="inferred from homology"/>
<protein>
    <submittedName>
        <fullName evidence="3">IF4E-domain-containing protein</fullName>
    </submittedName>
</protein>
<gene>
    <name evidence="3" type="ORF">K458DRAFT_292210</name>
</gene>
<feature type="compositionally biased region" description="Low complexity" evidence="2">
    <location>
        <begin position="10"/>
        <end position="24"/>
    </location>
</feature>
<dbReference type="PROSITE" id="PS00813">
    <property type="entry name" value="IF4E"/>
    <property type="match status" value="1"/>
</dbReference>
<feature type="region of interest" description="Disordered" evidence="2">
    <location>
        <begin position="90"/>
        <end position="154"/>
    </location>
</feature>
<keyword evidence="1" id="KW-0694">RNA-binding</keyword>
<dbReference type="InterPro" id="IPR019770">
    <property type="entry name" value="TIF_eIF_4E_CS"/>
</dbReference>
<dbReference type="Pfam" id="PF01652">
    <property type="entry name" value="IF4E"/>
    <property type="match status" value="1"/>
</dbReference>
<dbReference type="AlphaFoldDB" id="A0A6G1JEN1"/>
<dbReference type="GO" id="GO:0016281">
    <property type="term" value="C:eukaryotic translation initiation factor 4F complex"/>
    <property type="evidence" value="ECO:0007669"/>
    <property type="project" value="TreeGrafter"/>
</dbReference>
<evidence type="ECO:0000256" key="1">
    <source>
        <dbReference type="RuleBase" id="RU004374"/>
    </source>
</evidence>
<evidence type="ECO:0000313" key="3">
    <source>
        <dbReference type="EMBL" id="KAF2689024.1"/>
    </source>
</evidence>
<dbReference type="InterPro" id="IPR023398">
    <property type="entry name" value="TIF_eIF4e-like"/>
</dbReference>
<dbReference type="GO" id="GO:0000340">
    <property type="term" value="F:RNA 7-methylguanosine cap binding"/>
    <property type="evidence" value="ECO:0007669"/>
    <property type="project" value="TreeGrafter"/>
</dbReference>
<feature type="region of interest" description="Disordered" evidence="2">
    <location>
        <begin position="1"/>
        <end position="77"/>
    </location>
</feature>
<dbReference type="InterPro" id="IPR001040">
    <property type="entry name" value="TIF_eIF_4E"/>
</dbReference>
<dbReference type="EMBL" id="MU005572">
    <property type="protein sequence ID" value="KAF2689024.1"/>
    <property type="molecule type" value="Genomic_DNA"/>
</dbReference>
<keyword evidence="4" id="KW-1185">Reference proteome</keyword>
<accession>A0A6G1JEN1</accession>
<dbReference type="FunFam" id="3.30.760.10:FF:000015">
    <property type="entry name" value="Translation initiation factor eIF4E3, putative"/>
    <property type="match status" value="1"/>
</dbReference>